<proteinExistence type="predicted"/>
<sequence>VLLTLDPGNPPALVLKGDLAFKSGEYRQAIAEYHQAIGKDALGIEGFEKLATACREVGDLLGAVEAWLCVTAKDGGRSAAWLDAARICEEYKLFRRALLYYQAAGQTEESAAGIARIEAYFAVYDLSGQGGALRAPAEELESLAALPRGNMVKPPPLPPPGRFGRRAPDS</sequence>
<dbReference type="InterPro" id="IPR011990">
    <property type="entry name" value="TPR-like_helical_dom_sf"/>
</dbReference>
<dbReference type="AlphaFoldDB" id="A0A938BNI1"/>
<feature type="region of interest" description="Disordered" evidence="1">
    <location>
        <begin position="146"/>
        <end position="170"/>
    </location>
</feature>
<dbReference type="Gene3D" id="1.25.40.10">
    <property type="entry name" value="Tetratricopeptide repeat domain"/>
    <property type="match status" value="1"/>
</dbReference>
<dbReference type="EMBL" id="VGJX01000492">
    <property type="protein sequence ID" value="MBM3275224.1"/>
    <property type="molecule type" value="Genomic_DNA"/>
</dbReference>
<evidence type="ECO:0008006" key="4">
    <source>
        <dbReference type="Google" id="ProtNLM"/>
    </source>
</evidence>
<comment type="caution">
    <text evidence="2">The sequence shown here is derived from an EMBL/GenBank/DDBJ whole genome shotgun (WGS) entry which is preliminary data.</text>
</comment>
<protein>
    <recommendedName>
        <fullName evidence="4">Tetratricopeptide repeat protein</fullName>
    </recommendedName>
</protein>
<evidence type="ECO:0000313" key="3">
    <source>
        <dbReference type="Proteomes" id="UP000703893"/>
    </source>
</evidence>
<dbReference type="Proteomes" id="UP000703893">
    <property type="component" value="Unassembled WGS sequence"/>
</dbReference>
<reference evidence="2 3" key="1">
    <citation type="submission" date="2019-03" db="EMBL/GenBank/DDBJ databases">
        <title>Lake Tanganyika Metagenome-Assembled Genomes (MAGs).</title>
        <authorList>
            <person name="Tran P."/>
        </authorList>
    </citation>
    <scope>NUCLEOTIDE SEQUENCE [LARGE SCALE GENOMIC DNA]</scope>
    <source>
        <strain evidence="2">K_DeepCast_65m_m2_236</strain>
    </source>
</reference>
<name>A0A938BNI1_9BACT</name>
<evidence type="ECO:0000256" key="1">
    <source>
        <dbReference type="SAM" id="MobiDB-lite"/>
    </source>
</evidence>
<dbReference type="SUPFAM" id="SSF48452">
    <property type="entry name" value="TPR-like"/>
    <property type="match status" value="1"/>
</dbReference>
<evidence type="ECO:0000313" key="2">
    <source>
        <dbReference type="EMBL" id="MBM3275224.1"/>
    </source>
</evidence>
<feature type="non-terminal residue" evidence="2">
    <location>
        <position position="1"/>
    </location>
</feature>
<organism evidence="2 3">
    <name type="scientific">Candidatus Tanganyikabacteria bacterium</name>
    <dbReference type="NCBI Taxonomy" id="2961651"/>
    <lineage>
        <taxon>Bacteria</taxon>
        <taxon>Bacillati</taxon>
        <taxon>Candidatus Sericytochromatia</taxon>
        <taxon>Candidatus Tanganyikabacteria</taxon>
    </lineage>
</organism>
<accession>A0A938BNI1</accession>
<gene>
    <name evidence="2" type="ORF">FJZ00_08720</name>
</gene>